<comment type="caution">
    <text evidence="1">The sequence shown here is derived from an EMBL/GenBank/DDBJ whole genome shotgun (WGS) entry which is preliminary data.</text>
</comment>
<dbReference type="Proteomes" id="UP000718564">
    <property type="component" value="Unassembled WGS sequence"/>
</dbReference>
<organism evidence="1 2">
    <name type="scientific">Brasilonema bromeliae SPC951</name>
    <dbReference type="NCBI Taxonomy" id="385972"/>
    <lineage>
        <taxon>Bacteria</taxon>
        <taxon>Bacillati</taxon>
        <taxon>Cyanobacteriota</taxon>
        <taxon>Cyanophyceae</taxon>
        <taxon>Nostocales</taxon>
        <taxon>Scytonemataceae</taxon>
        <taxon>Brasilonema</taxon>
        <taxon>Bromeliae group (in: Brasilonema)</taxon>
    </lineage>
</organism>
<accession>A0ABX1PGT0</accession>
<evidence type="ECO:0000313" key="2">
    <source>
        <dbReference type="Proteomes" id="UP000718564"/>
    </source>
</evidence>
<protein>
    <submittedName>
        <fullName evidence="1">Uncharacterized protein</fullName>
    </submittedName>
</protein>
<dbReference type="EMBL" id="QMEB01000406">
    <property type="protein sequence ID" value="NMG23066.1"/>
    <property type="molecule type" value="Genomic_DNA"/>
</dbReference>
<keyword evidence="2" id="KW-1185">Reference proteome</keyword>
<evidence type="ECO:0000313" key="1">
    <source>
        <dbReference type="EMBL" id="NMG23066.1"/>
    </source>
</evidence>
<name>A0ABX1PGT0_9CYAN</name>
<proteinExistence type="predicted"/>
<gene>
    <name evidence="1" type="ORF">DP116_28115</name>
</gene>
<sequence>MYNNNKDDKKNISTDIWRSIDFQIVKHRIDKINAKLEAVLGKYNSQFRGDDLFHQNQDWKD</sequence>
<reference evidence="1 2" key="1">
    <citation type="submission" date="2018-06" db="EMBL/GenBank/DDBJ databases">
        <title>Comparative genomics of Brasilonema spp. strains.</title>
        <authorList>
            <person name="Alvarenga D.O."/>
            <person name="Fiore M.F."/>
            <person name="Varani A.M."/>
        </authorList>
    </citation>
    <scope>NUCLEOTIDE SEQUENCE [LARGE SCALE GENOMIC DNA]</scope>
    <source>
        <strain evidence="1 2">SPC951</strain>
    </source>
</reference>